<name>A0ABR8Y967_9BACT</name>
<evidence type="ECO:0008006" key="3">
    <source>
        <dbReference type="Google" id="ProtNLM"/>
    </source>
</evidence>
<gene>
    <name evidence="1" type="ORF">H9625_09970</name>
</gene>
<dbReference type="EMBL" id="JACSPP010000028">
    <property type="protein sequence ID" value="MBD8040753.1"/>
    <property type="molecule type" value="Genomic_DNA"/>
</dbReference>
<sequence>MPFPKLDKIAVILPAYCQKTGKMFGIRTEQISTNNWLQTWAFKMDENVIQNEKLIAKKINGHIVFEQNYNGCPYCGSKGWFECNNCHNIICCDDSPTGSCPKCGIKINSFVEGSTWNLEGGEH</sequence>
<protein>
    <recommendedName>
        <fullName evidence="3">TerY-C metal binding domain-containing protein</fullName>
    </recommendedName>
</protein>
<evidence type="ECO:0000313" key="1">
    <source>
        <dbReference type="EMBL" id="MBD8040753.1"/>
    </source>
</evidence>
<evidence type="ECO:0000313" key="2">
    <source>
        <dbReference type="Proteomes" id="UP000620874"/>
    </source>
</evidence>
<reference evidence="1 2" key="1">
    <citation type="submission" date="2020-08" db="EMBL/GenBank/DDBJ databases">
        <title>A Genomic Blueprint of the Chicken Gut Microbiome.</title>
        <authorList>
            <person name="Gilroy R."/>
            <person name="Ravi A."/>
            <person name="Getino M."/>
            <person name="Pursley I."/>
            <person name="Horton D.L."/>
            <person name="Alikhan N.-F."/>
            <person name="Baker D."/>
            <person name="Gharbi K."/>
            <person name="Hall N."/>
            <person name="Watson M."/>
            <person name="Adriaenssens E.M."/>
            <person name="Foster-Nyarko E."/>
            <person name="Jarju S."/>
            <person name="Secka A."/>
            <person name="Antonio M."/>
            <person name="Oren A."/>
            <person name="Chaudhuri R."/>
            <person name="La Ragione R.M."/>
            <person name="Hildebrand F."/>
            <person name="Pallen M.J."/>
        </authorList>
    </citation>
    <scope>NUCLEOTIDE SEQUENCE [LARGE SCALE GENOMIC DNA]</scope>
    <source>
        <strain evidence="1 2">Sa1CVN1</strain>
    </source>
</reference>
<proteinExistence type="predicted"/>
<accession>A0ABR8Y967</accession>
<dbReference type="RefSeq" id="WP_191764170.1">
    <property type="nucleotide sequence ID" value="NZ_JACSPP010000028.1"/>
</dbReference>
<dbReference type="Proteomes" id="UP000620874">
    <property type="component" value="Unassembled WGS sequence"/>
</dbReference>
<organism evidence="1 2">
    <name type="scientific">Phocaeicola intestinalis</name>
    <dbReference type="NCBI Taxonomy" id="2762212"/>
    <lineage>
        <taxon>Bacteria</taxon>
        <taxon>Pseudomonadati</taxon>
        <taxon>Bacteroidota</taxon>
        <taxon>Bacteroidia</taxon>
        <taxon>Bacteroidales</taxon>
        <taxon>Bacteroidaceae</taxon>
        <taxon>Phocaeicola</taxon>
    </lineage>
</organism>
<comment type="caution">
    <text evidence="1">The sequence shown here is derived from an EMBL/GenBank/DDBJ whole genome shotgun (WGS) entry which is preliminary data.</text>
</comment>
<keyword evidence="2" id="KW-1185">Reference proteome</keyword>